<organism evidence="8 9">
    <name type="scientific">Lentisphaera araneosa HTCC2155</name>
    <dbReference type="NCBI Taxonomy" id="313628"/>
    <lineage>
        <taxon>Bacteria</taxon>
        <taxon>Pseudomonadati</taxon>
        <taxon>Lentisphaerota</taxon>
        <taxon>Lentisphaeria</taxon>
        <taxon>Lentisphaerales</taxon>
        <taxon>Lentisphaeraceae</taxon>
        <taxon>Lentisphaera</taxon>
    </lineage>
</organism>
<dbReference type="EMBL" id="ABCK01000016">
    <property type="protein sequence ID" value="EDM26432.1"/>
    <property type="molecule type" value="Genomic_DNA"/>
</dbReference>
<proteinExistence type="inferred from homology"/>
<dbReference type="GO" id="GO:0045493">
    <property type="term" value="P:xylan catabolic process"/>
    <property type="evidence" value="ECO:0007669"/>
    <property type="project" value="UniProtKB-KW"/>
</dbReference>
<dbReference type="InterPro" id="IPR006710">
    <property type="entry name" value="Glyco_hydro_43"/>
</dbReference>
<dbReference type="PANTHER" id="PTHR43772">
    <property type="entry name" value="ENDO-1,4-BETA-XYLANASE"/>
    <property type="match status" value="1"/>
</dbReference>
<dbReference type="Pfam" id="PF04616">
    <property type="entry name" value="Glyco_hydro_43"/>
    <property type="match status" value="1"/>
</dbReference>
<sequence length="351" mass="40319">MNKVIDLDNNINSDAEAVNKKDLARAGHLQQKSLPLVSHIYTADPSAHVFNDKIYIYPSHDIESDKPLNDDGDHFDMRDYHVFSLNEPDAKVIDHGCALDINEVKWAERQMWAPDAAQKDGKYYLYFPARDYDGLFRIGVASSNQPEGPFKAEPSYIKGTYSIDPAVYEDKDGSYYMYFGGLWGGQLQNWHKSSYGPEQYPANDEPALKPRMAKLSPDMLSLDEEVHEISILDEYGNELLAGDTDRRYFEGPWLHKYKEKYYFSYSTGETHKIVYATSESPYGPFTYQGLILEPVLGWTTHHSIAKFKGKWYLFYHDTMLSGGQTHLRNIKMIELTHKEDGSIQTISPYFN</sequence>
<keyword evidence="5 7" id="KW-0326">Glycosidase</keyword>
<dbReference type="InterPro" id="IPR052176">
    <property type="entry name" value="Glycosyl_Hydrlase_43_Enz"/>
</dbReference>
<keyword evidence="2" id="KW-0624">Polysaccharide degradation</keyword>
<protein>
    <submittedName>
        <fullName evidence="8">Alpha-L-arabinofuranosidase</fullName>
    </submittedName>
</protein>
<evidence type="ECO:0000313" key="9">
    <source>
        <dbReference type="Proteomes" id="UP000004947"/>
    </source>
</evidence>
<keyword evidence="4" id="KW-0119">Carbohydrate metabolism</keyword>
<name>A6DPD6_9BACT</name>
<dbReference type="Proteomes" id="UP000004947">
    <property type="component" value="Unassembled WGS sequence"/>
</dbReference>
<evidence type="ECO:0000256" key="6">
    <source>
        <dbReference type="PIRSR" id="PIRSR606710-2"/>
    </source>
</evidence>
<dbReference type="RefSeq" id="WP_007279718.1">
    <property type="nucleotide sequence ID" value="NZ_ABCK01000016.1"/>
</dbReference>
<evidence type="ECO:0000313" key="8">
    <source>
        <dbReference type="EMBL" id="EDM26432.1"/>
    </source>
</evidence>
<dbReference type="CDD" id="cd18619">
    <property type="entry name" value="GH43_CoXyl43_like"/>
    <property type="match status" value="1"/>
</dbReference>
<comment type="caution">
    <text evidence="8">The sequence shown here is derived from an EMBL/GenBank/DDBJ whole genome shotgun (WGS) entry which is preliminary data.</text>
</comment>
<dbReference type="AlphaFoldDB" id="A6DPD6"/>
<evidence type="ECO:0000256" key="5">
    <source>
        <dbReference type="ARBA" id="ARBA00023295"/>
    </source>
</evidence>
<keyword evidence="2" id="KW-0858">Xylan degradation</keyword>
<accession>A6DPD6</accession>
<dbReference type="InterPro" id="IPR023296">
    <property type="entry name" value="Glyco_hydro_beta-prop_sf"/>
</dbReference>
<dbReference type="GO" id="GO:0004553">
    <property type="term" value="F:hydrolase activity, hydrolyzing O-glycosyl compounds"/>
    <property type="evidence" value="ECO:0007669"/>
    <property type="project" value="InterPro"/>
</dbReference>
<reference evidence="8 9" key="1">
    <citation type="journal article" date="2010" name="J. Bacteriol.">
        <title>Genome sequence of Lentisphaera araneosa HTCC2155T, the type species of the order Lentisphaerales in the phylum Lentisphaerae.</title>
        <authorList>
            <person name="Thrash J.C."/>
            <person name="Cho J.C."/>
            <person name="Vergin K.L."/>
            <person name="Morris R.M."/>
            <person name="Giovannoni S.J."/>
        </authorList>
    </citation>
    <scope>NUCLEOTIDE SEQUENCE [LARGE SCALE GENOMIC DNA]</scope>
    <source>
        <strain evidence="8 9">HTCC2155</strain>
    </source>
</reference>
<comment type="similarity">
    <text evidence="1 7">Belongs to the glycosyl hydrolase 43 family.</text>
</comment>
<feature type="site" description="Important for catalytic activity, responsible for pKa modulation of the active site Glu and correct orientation of both the proton donor and substrate" evidence="6">
    <location>
        <position position="164"/>
    </location>
</feature>
<evidence type="ECO:0000256" key="2">
    <source>
        <dbReference type="ARBA" id="ARBA00022651"/>
    </source>
</evidence>
<gene>
    <name evidence="8" type="ORF">LNTAR_05639</name>
</gene>
<dbReference type="eggNOG" id="COG3507">
    <property type="taxonomic scope" value="Bacteria"/>
</dbReference>
<evidence type="ECO:0000256" key="1">
    <source>
        <dbReference type="ARBA" id="ARBA00009865"/>
    </source>
</evidence>
<dbReference type="PANTHER" id="PTHR43772:SF2">
    <property type="entry name" value="PUTATIVE (AFU_ORTHOLOGUE AFUA_2G04480)-RELATED"/>
    <property type="match status" value="1"/>
</dbReference>
<evidence type="ECO:0000256" key="3">
    <source>
        <dbReference type="ARBA" id="ARBA00022801"/>
    </source>
</evidence>
<keyword evidence="9" id="KW-1185">Reference proteome</keyword>
<dbReference type="SUPFAM" id="SSF75005">
    <property type="entry name" value="Arabinanase/levansucrase/invertase"/>
    <property type="match status" value="1"/>
</dbReference>
<evidence type="ECO:0000256" key="4">
    <source>
        <dbReference type="ARBA" id="ARBA00023277"/>
    </source>
</evidence>
<keyword evidence="3 7" id="KW-0378">Hydrolase</keyword>
<dbReference type="STRING" id="313628.LNTAR_05639"/>
<dbReference type="OrthoDB" id="9760116at2"/>
<evidence type="ECO:0000256" key="7">
    <source>
        <dbReference type="RuleBase" id="RU361187"/>
    </source>
</evidence>
<dbReference type="Gene3D" id="2.115.10.20">
    <property type="entry name" value="Glycosyl hydrolase domain, family 43"/>
    <property type="match status" value="1"/>
</dbReference>